<dbReference type="PANTHER" id="PTHR45982">
    <property type="entry name" value="REGULATOR OF CHROMOSOME CONDENSATION"/>
    <property type="match status" value="1"/>
</dbReference>
<protein>
    <recommendedName>
        <fullName evidence="3">F-box domain-containing protein</fullName>
    </recommendedName>
</protein>
<dbReference type="GeneID" id="24098235"/>
<dbReference type="InterPro" id="IPR051553">
    <property type="entry name" value="Ran_GTPase-activating"/>
</dbReference>
<dbReference type="Pfam" id="PF12937">
    <property type="entry name" value="F-box-like"/>
    <property type="match status" value="1"/>
</dbReference>
<evidence type="ECO:0000313" key="5">
    <source>
        <dbReference type="Proteomes" id="UP000006352"/>
    </source>
</evidence>
<dbReference type="GO" id="GO:0005085">
    <property type="term" value="F:guanyl-nucleotide exchange factor activity"/>
    <property type="evidence" value="ECO:0007669"/>
    <property type="project" value="TreeGrafter"/>
</dbReference>
<dbReference type="HOGENOM" id="CLU_017519_1_0_1"/>
<dbReference type="Pfam" id="PF00415">
    <property type="entry name" value="RCC1"/>
    <property type="match status" value="1"/>
</dbReference>
<evidence type="ECO:0000259" key="3">
    <source>
        <dbReference type="SMART" id="SM00256"/>
    </source>
</evidence>
<accession>J4H3I3</accession>
<dbReference type="SUPFAM" id="SSF50985">
    <property type="entry name" value="RCC1/BLIP-II"/>
    <property type="match status" value="1"/>
</dbReference>
<dbReference type="STRING" id="599839.J4H3I3"/>
<reference evidence="4 5" key="1">
    <citation type="journal article" date="2012" name="Appl. Environ. Microbiol.">
        <title>Short-read sequencing for genomic analysis of the brown rot fungus Fibroporia radiculosa.</title>
        <authorList>
            <person name="Tang J.D."/>
            <person name="Perkins A.D."/>
            <person name="Sonstegard T.S."/>
            <person name="Schroeder S.G."/>
            <person name="Burgess S.C."/>
            <person name="Diehl S.V."/>
        </authorList>
    </citation>
    <scope>NUCLEOTIDE SEQUENCE [LARGE SCALE GENOMIC DNA]</scope>
    <source>
        <strain evidence="4 5">TFFH 294</strain>
    </source>
</reference>
<feature type="domain" description="F-box" evidence="3">
    <location>
        <begin position="7"/>
        <end position="48"/>
    </location>
</feature>
<dbReference type="InParanoid" id="J4H3I3"/>
<dbReference type="RefSeq" id="XP_012182607.1">
    <property type="nucleotide sequence ID" value="XM_012327217.1"/>
</dbReference>
<dbReference type="InterPro" id="IPR000408">
    <property type="entry name" value="Reg_chr_condens"/>
</dbReference>
<evidence type="ECO:0000256" key="2">
    <source>
        <dbReference type="SAM" id="MobiDB-lite"/>
    </source>
</evidence>
<dbReference type="EMBL" id="HE797110">
    <property type="protein sequence ID" value="CCM03324.1"/>
    <property type="molecule type" value="Genomic_DNA"/>
</dbReference>
<evidence type="ECO:0000313" key="4">
    <source>
        <dbReference type="EMBL" id="CCM03324.1"/>
    </source>
</evidence>
<dbReference type="SMART" id="SM00256">
    <property type="entry name" value="FBOX"/>
    <property type="match status" value="1"/>
</dbReference>
<dbReference type="Gene3D" id="1.20.1280.50">
    <property type="match status" value="1"/>
</dbReference>
<keyword evidence="5" id="KW-1185">Reference proteome</keyword>
<organism evidence="4 5">
    <name type="scientific">Fibroporia radiculosa</name>
    <dbReference type="NCBI Taxonomy" id="599839"/>
    <lineage>
        <taxon>Eukaryota</taxon>
        <taxon>Fungi</taxon>
        <taxon>Dikarya</taxon>
        <taxon>Basidiomycota</taxon>
        <taxon>Agaricomycotina</taxon>
        <taxon>Agaricomycetes</taxon>
        <taxon>Polyporales</taxon>
        <taxon>Fibroporiaceae</taxon>
        <taxon>Fibroporia</taxon>
    </lineage>
</organism>
<dbReference type="GO" id="GO:0005737">
    <property type="term" value="C:cytoplasm"/>
    <property type="evidence" value="ECO:0007669"/>
    <property type="project" value="TreeGrafter"/>
</dbReference>
<dbReference type="InterPro" id="IPR036047">
    <property type="entry name" value="F-box-like_dom_sf"/>
</dbReference>
<dbReference type="PRINTS" id="PR00633">
    <property type="entry name" value="RCCNDNSATION"/>
</dbReference>
<dbReference type="Proteomes" id="UP000006352">
    <property type="component" value="Unassembled WGS sequence"/>
</dbReference>
<dbReference type="AlphaFoldDB" id="J4H3I3"/>
<feature type="compositionally biased region" description="Acidic residues" evidence="2">
    <location>
        <begin position="554"/>
        <end position="563"/>
    </location>
</feature>
<dbReference type="SUPFAM" id="SSF81383">
    <property type="entry name" value="F-box domain"/>
    <property type="match status" value="1"/>
</dbReference>
<name>J4H3I3_9APHY</name>
<dbReference type="PANTHER" id="PTHR45982:SF3">
    <property type="entry name" value="F-BOX PROTEIN POF9"/>
    <property type="match status" value="1"/>
</dbReference>
<feature type="repeat" description="RCC1" evidence="1">
    <location>
        <begin position="132"/>
        <end position="187"/>
    </location>
</feature>
<dbReference type="InterPro" id="IPR001810">
    <property type="entry name" value="F-box_dom"/>
</dbReference>
<feature type="region of interest" description="Disordered" evidence="2">
    <location>
        <begin position="554"/>
        <end position="589"/>
    </location>
</feature>
<proteinExistence type="predicted"/>
<evidence type="ECO:0000256" key="1">
    <source>
        <dbReference type="PROSITE-ProRule" id="PRU00235"/>
    </source>
</evidence>
<dbReference type="OrthoDB" id="61110at2759"/>
<dbReference type="InterPro" id="IPR009091">
    <property type="entry name" value="RCC1/BLIP-II"/>
</dbReference>
<dbReference type="Gene3D" id="2.130.10.30">
    <property type="entry name" value="Regulator of chromosome condensation 1/beta-lactamase-inhibitor protein II"/>
    <property type="match status" value="2"/>
</dbReference>
<gene>
    <name evidence="4" type="ORF">FIBRA_05452</name>
</gene>
<sequence length="623" mass="68377">MLSLSDLPVELLLDHICPLLPIQDLLSLSSTSHSFHNLIADETFWHRKLEEDFNFSGSETARTHGWQFLYQRLSNPRLFVWGENSSGRLGLGDAGRSLQPGAPYPVELRIPGARIVSLVAGGMSFHALDSNGNIHVWGTLDGNSGMLWSNGFSVAARRADRPMRLNLPAKFRSISCGRLHSAALDTTSHVWAFTSWGRPFRLVSPLLDKSSPEATPTQISSGWGFSSVLTESGDVFVYWPFSGRLQQVINEKNMELDEGGISESTRATPTKAEPTVIPCYPWDLQDVDPVRLPSIPTRLPRLQSTGLSDEELDAETKLVKIAGMDRMIIGLTNKGHVLRYGDLGGEDSYQRGHWEYLAEFSDVEKVRMHRLYSGPPAEDPSSERPRIEPPETMHITHITAQYKTFVAYSTGSRSVVLMGKFPSDGAAPSPSAPLQPTIIAGLQNRSVISVVLGDYHHGALTSTGKLLTWGAFSKGALGLGDPVKIAIGQPGGFATEQQRVRARRHMPHEHPPYVGTPTEVRFDHTEKKRRERYCFAAAAAGWHMGALVIDLERDEEEDNEDPSSEIPGAFPVEDVNVVPPPPPDALQAPGEYPMLPFGRGALRLGFAARGMFRGRGTGRGRGG</sequence>
<feature type="repeat" description="RCC1" evidence="1">
    <location>
        <begin position="76"/>
        <end position="131"/>
    </location>
</feature>
<dbReference type="PROSITE" id="PS50012">
    <property type="entry name" value="RCC1_3"/>
    <property type="match status" value="2"/>
</dbReference>